<feature type="compositionally biased region" description="Polar residues" evidence="2">
    <location>
        <begin position="95"/>
        <end position="114"/>
    </location>
</feature>
<dbReference type="PROSITE" id="PS00028">
    <property type="entry name" value="ZINC_FINGER_C2H2_1"/>
    <property type="match status" value="1"/>
</dbReference>
<dbReference type="PROSITE" id="PS50157">
    <property type="entry name" value="ZINC_FINGER_C2H2_2"/>
    <property type="match status" value="1"/>
</dbReference>
<keyword evidence="1" id="KW-0863">Zinc-finger</keyword>
<feature type="domain" description="C2H2-type" evidence="3">
    <location>
        <begin position="154"/>
        <end position="176"/>
    </location>
</feature>
<keyword evidence="1" id="KW-0479">Metal-binding</keyword>
<organism evidence="4 5">
    <name type="scientific">Molorchus minor</name>
    <dbReference type="NCBI Taxonomy" id="1323400"/>
    <lineage>
        <taxon>Eukaryota</taxon>
        <taxon>Metazoa</taxon>
        <taxon>Ecdysozoa</taxon>
        <taxon>Arthropoda</taxon>
        <taxon>Hexapoda</taxon>
        <taxon>Insecta</taxon>
        <taxon>Pterygota</taxon>
        <taxon>Neoptera</taxon>
        <taxon>Endopterygota</taxon>
        <taxon>Coleoptera</taxon>
        <taxon>Polyphaga</taxon>
        <taxon>Cucujiformia</taxon>
        <taxon>Chrysomeloidea</taxon>
        <taxon>Cerambycidae</taxon>
        <taxon>Lamiinae</taxon>
        <taxon>Monochamini</taxon>
        <taxon>Molorchus</taxon>
    </lineage>
</organism>
<evidence type="ECO:0000256" key="1">
    <source>
        <dbReference type="PROSITE-ProRule" id="PRU00042"/>
    </source>
</evidence>
<name>A0ABQ9JVZ4_9CUCU</name>
<feature type="region of interest" description="Disordered" evidence="2">
    <location>
        <begin position="1"/>
        <end position="25"/>
    </location>
</feature>
<keyword evidence="5" id="KW-1185">Reference proteome</keyword>
<keyword evidence="1" id="KW-0862">Zinc</keyword>
<sequence length="222" mass="25449">MVNLDRIRPMGNRHPVAPFPNHPPQFPFNHPPPVLFNRPPPRHVWAPPPTAGVNKPSHLQSGLRHSFQKPGRFKGVNNSSINRHHFVKHRHTSKPWVSNATTPELNPTNYPSGPNMQSCGKRMYPGRENKANGSFLHSANEPYYVNVDPDEKSFFCDNCEKHFSFKNAYDKHMSEHRVCGLDGCSFAAHYKIIEKHVKMQHLTGLYDKISYINTPESIKLDR</sequence>
<gene>
    <name evidence="4" type="ORF">NQ317_011754</name>
</gene>
<dbReference type="InterPro" id="IPR013087">
    <property type="entry name" value="Znf_C2H2_type"/>
</dbReference>
<evidence type="ECO:0000259" key="3">
    <source>
        <dbReference type="PROSITE" id="PS50157"/>
    </source>
</evidence>
<reference evidence="4" key="1">
    <citation type="journal article" date="2023" name="Insect Mol. Biol.">
        <title>Genome sequencing provides insights into the evolution of gene families encoding plant cell wall-degrading enzymes in longhorned beetles.</title>
        <authorList>
            <person name="Shin N.R."/>
            <person name="Okamura Y."/>
            <person name="Kirsch R."/>
            <person name="Pauchet Y."/>
        </authorList>
    </citation>
    <scope>NUCLEOTIDE SEQUENCE</scope>
    <source>
        <strain evidence="4">MMC_N1</strain>
    </source>
</reference>
<dbReference type="EMBL" id="JAPWTJ010000179">
    <property type="protein sequence ID" value="KAJ8981518.1"/>
    <property type="molecule type" value="Genomic_DNA"/>
</dbReference>
<evidence type="ECO:0000313" key="5">
    <source>
        <dbReference type="Proteomes" id="UP001162164"/>
    </source>
</evidence>
<dbReference type="Proteomes" id="UP001162164">
    <property type="component" value="Unassembled WGS sequence"/>
</dbReference>
<protein>
    <recommendedName>
        <fullName evidence="3">C2H2-type domain-containing protein</fullName>
    </recommendedName>
</protein>
<comment type="caution">
    <text evidence="4">The sequence shown here is derived from an EMBL/GenBank/DDBJ whole genome shotgun (WGS) entry which is preliminary data.</text>
</comment>
<feature type="compositionally biased region" description="Basic residues" evidence="2">
    <location>
        <begin position="82"/>
        <end position="93"/>
    </location>
</feature>
<accession>A0ABQ9JVZ4</accession>
<evidence type="ECO:0000313" key="4">
    <source>
        <dbReference type="EMBL" id="KAJ8981518.1"/>
    </source>
</evidence>
<feature type="region of interest" description="Disordered" evidence="2">
    <location>
        <begin position="54"/>
        <end position="114"/>
    </location>
</feature>
<evidence type="ECO:0000256" key="2">
    <source>
        <dbReference type="SAM" id="MobiDB-lite"/>
    </source>
</evidence>
<proteinExistence type="predicted"/>